<feature type="domain" description="C2" evidence="1">
    <location>
        <begin position="18"/>
        <end position="86"/>
    </location>
</feature>
<protein>
    <recommendedName>
        <fullName evidence="1">C2 domain-containing protein</fullName>
    </recommendedName>
</protein>
<dbReference type="Pfam" id="PF00168">
    <property type="entry name" value="C2"/>
    <property type="match status" value="2"/>
</dbReference>
<evidence type="ECO:0000313" key="3">
    <source>
        <dbReference type="Proteomes" id="UP000182190"/>
    </source>
</evidence>
<proteinExistence type="predicted"/>
<feature type="domain" description="C2" evidence="1">
    <location>
        <begin position="234"/>
        <end position="266"/>
    </location>
</feature>
<dbReference type="EMBL" id="CZCS02000220">
    <property type="protein sequence ID" value="VXD23952.1"/>
    <property type="molecule type" value="Genomic_DNA"/>
</dbReference>
<reference evidence="2" key="1">
    <citation type="submission" date="2019-10" db="EMBL/GenBank/DDBJ databases">
        <authorList>
            <consortium name="Genoscope - CEA"/>
            <person name="William W."/>
        </authorList>
    </citation>
    <scope>NUCLEOTIDE SEQUENCE [LARGE SCALE GENOMIC DNA]</scope>
    <source>
        <strain evidence="2">BBR_PRJEB10994</strain>
    </source>
</reference>
<evidence type="ECO:0000259" key="1">
    <source>
        <dbReference type="Pfam" id="PF00168"/>
    </source>
</evidence>
<evidence type="ECO:0000313" key="2">
    <source>
        <dbReference type="EMBL" id="VXD23952.1"/>
    </source>
</evidence>
<dbReference type="InterPro" id="IPR000008">
    <property type="entry name" value="C2_dom"/>
</dbReference>
<gene>
    <name evidence="2" type="ORF">PL9631_770088</name>
</gene>
<accession>A0A7Z9BZ61</accession>
<name>A0A7Z9BZ61_9CYAN</name>
<comment type="caution">
    <text evidence="2">The sequence shown here is derived from an EMBL/GenBank/DDBJ whole genome shotgun (WGS) entry which is preliminary data.</text>
</comment>
<organism evidence="2 3">
    <name type="scientific">Planktothrix paucivesiculata PCC 9631</name>
    <dbReference type="NCBI Taxonomy" id="671071"/>
    <lineage>
        <taxon>Bacteria</taxon>
        <taxon>Bacillati</taxon>
        <taxon>Cyanobacteriota</taxon>
        <taxon>Cyanophyceae</taxon>
        <taxon>Oscillatoriophycideae</taxon>
        <taxon>Oscillatoriales</taxon>
        <taxon>Microcoleaceae</taxon>
        <taxon>Planktothrix</taxon>
    </lineage>
</organism>
<dbReference type="Proteomes" id="UP000182190">
    <property type="component" value="Unassembled WGS sequence"/>
</dbReference>
<dbReference type="AlphaFoldDB" id="A0A7Z9BZ61"/>
<dbReference type="OrthoDB" id="436909at2"/>
<dbReference type="RefSeq" id="WP_083621630.1">
    <property type="nucleotide sequence ID" value="NZ_LR735018.1"/>
</dbReference>
<keyword evidence="3" id="KW-1185">Reference proteome</keyword>
<sequence>MTKIVLTKLKCIQTSSGGGSDDVYAKFFVDGQQVGRWPMRGDVDMNRGDEQYINQTFSFQKDLKIELWEYDSTSSDDYMGAYIFSATGSGSGRITLSDPKEGNIYELRYEYIPARVKVARIHSAKCVAMSESVNSDLVNQAVGLSGAVAEAAGQVLGNTPNPKAQLVGEALEAGATVLKQIPGLVDAIAKAGNYPDQLYMTFSNQPGIDKRFWPQPGKYYEILAGQIVRFDELRFPLTQPLDITIWEYDYGSGDDHLGSFAIEKDTEPGTYVKTVTSASEASIYLVAYIVAEEDW</sequence>